<dbReference type="PANTHER" id="PTHR14049:SF9">
    <property type="entry name" value="PROCOLLAGEN-PROLINE 3-DIOXYGENASE"/>
    <property type="match status" value="1"/>
</dbReference>
<dbReference type="EMBL" id="JASPKZ010006809">
    <property type="protein sequence ID" value="KAJ9587061.1"/>
    <property type="molecule type" value="Genomic_DNA"/>
</dbReference>
<name>A0AAD7ZUQ5_DIPPU</name>
<feature type="non-terminal residue" evidence="2">
    <location>
        <position position="1"/>
    </location>
</feature>
<dbReference type="PANTHER" id="PTHR14049">
    <property type="entry name" value="LEPRECAN 1"/>
    <property type="match status" value="1"/>
</dbReference>
<reference evidence="2" key="2">
    <citation type="submission" date="2023-05" db="EMBL/GenBank/DDBJ databases">
        <authorList>
            <person name="Fouks B."/>
        </authorList>
    </citation>
    <scope>NUCLEOTIDE SEQUENCE</scope>
    <source>
        <strain evidence="2">Stay&amp;Tobe</strain>
        <tissue evidence="2">Testes</tissue>
    </source>
</reference>
<gene>
    <name evidence="2" type="ORF">L9F63_019344</name>
</gene>
<feature type="transmembrane region" description="Helical" evidence="1">
    <location>
        <begin position="196"/>
        <end position="221"/>
    </location>
</feature>
<evidence type="ECO:0000313" key="3">
    <source>
        <dbReference type="Proteomes" id="UP001233999"/>
    </source>
</evidence>
<dbReference type="Proteomes" id="UP001233999">
    <property type="component" value="Unassembled WGS sequence"/>
</dbReference>
<dbReference type="AlphaFoldDB" id="A0AAD7ZUQ5"/>
<keyword evidence="1" id="KW-1133">Transmembrane helix</keyword>
<evidence type="ECO:0000313" key="2">
    <source>
        <dbReference type="EMBL" id="KAJ9587061.1"/>
    </source>
</evidence>
<organism evidence="2 3">
    <name type="scientific">Diploptera punctata</name>
    <name type="common">Pacific beetle cockroach</name>
    <dbReference type="NCBI Taxonomy" id="6984"/>
    <lineage>
        <taxon>Eukaryota</taxon>
        <taxon>Metazoa</taxon>
        <taxon>Ecdysozoa</taxon>
        <taxon>Arthropoda</taxon>
        <taxon>Hexapoda</taxon>
        <taxon>Insecta</taxon>
        <taxon>Pterygota</taxon>
        <taxon>Neoptera</taxon>
        <taxon>Polyneoptera</taxon>
        <taxon>Dictyoptera</taxon>
        <taxon>Blattodea</taxon>
        <taxon>Blaberoidea</taxon>
        <taxon>Blaberidae</taxon>
        <taxon>Diplopterinae</taxon>
        <taxon>Diploptera</taxon>
    </lineage>
</organism>
<protein>
    <submittedName>
        <fullName evidence="2">Uncharacterized protein</fullName>
    </submittedName>
</protein>
<dbReference type="GO" id="GO:0032963">
    <property type="term" value="P:collagen metabolic process"/>
    <property type="evidence" value="ECO:0007669"/>
    <property type="project" value="InterPro"/>
</dbReference>
<accession>A0AAD7ZUQ5</accession>
<reference evidence="2" key="1">
    <citation type="journal article" date="2023" name="IScience">
        <title>Live-bearing cockroach genome reveals convergent evolutionary mechanisms linked to viviparity in insects and beyond.</title>
        <authorList>
            <person name="Fouks B."/>
            <person name="Harrison M.C."/>
            <person name="Mikhailova A.A."/>
            <person name="Marchal E."/>
            <person name="English S."/>
            <person name="Carruthers M."/>
            <person name="Jennings E.C."/>
            <person name="Chiamaka E.L."/>
            <person name="Frigard R.A."/>
            <person name="Pippel M."/>
            <person name="Attardo G.M."/>
            <person name="Benoit J.B."/>
            <person name="Bornberg-Bauer E."/>
            <person name="Tobe S.S."/>
        </authorList>
    </citation>
    <scope>NUCLEOTIDE SEQUENCE</scope>
    <source>
        <strain evidence="2">Stay&amp;Tobe</strain>
    </source>
</reference>
<keyword evidence="1" id="KW-0812">Transmembrane</keyword>
<comment type="caution">
    <text evidence="2">The sequence shown here is derived from an EMBL/GenBank/DDBJ whole genome shotgun (WGS) entry which is preliminary data.</text>
</comment>
<keyword evidence="3" id="KW-1185">Reference proteome</keyword>
<proteinExistence type="predicted"/>
<feature type="non-terminal residue" evidence="2">
    <location>
        <position position="291"/>
    </location>
</feature>
<sequence>AKSTFDSFAANDRHDHKIKLYENYSEDLTFLCTCKVSSAIKFDLQTRYSAIKANDNIMAPVTNLKLLPPPIVDGFASQNECNKLMELAQVAAVQGDGYLGNKSPHTNYEKFEGVTLGRVALLVYFGLIEVEILDIYLKLSEMGRDYLERYFNLKTELYFTYTHLVCRSALAVLKFFDNVETYSFLLPKDSPYFMNGLQYLNVVYEICKILVAVYMCVYILYQITFQLYISQRIVVGYKKLTNSLKTLSGKYTASGILKGCLETGNFVIKTSVALWLTVTEGLAVLNEVVDH</sequence>
<keyword evidence="1" id="KW-0472">Membrane</keyword>
<evidence type="ECO:0000256" key="1">
    <source>
        <dbReference type="SAM" id="Phobius"/>
    </source>
</evidence>
<dbReference type="InterPro" id="IPR039575">
    <property type="entry name" value="P3H"/>
</dbReference>